<dbReference type="RefSeq" id="WP_189612703.1">
    <property type="nucleotide sequence ID" value="NZ_BMXR01000014.1"/>
</dbReference>
<sequence length="342" mass="37506">MRQQQKRVVFRFIASLLVMAGAGLAQGATLGDVRGKDYLDCGVSTGIPGFSNPDSQGRWSGLDVDVCRAVAAAVLGDADKVRYTPLTPSDRFNALSSGEVDLLSRNTTWTHSRDTTMGMIFAGIAFYDGQGFMVTRSSGLTSASELNGAAVCIQSGTTSELNLADYFREHNMKYQPVAFTTSDQTLEGFQAGRCNVLSSDLSQLYAQRTRLKDRDSVRILPEVISKEPLGPAVRQGDMQWYNIVKWTLYAMVNAEEYGVNQSNVDDMRASDKPVIQRMLGVNGDTGRAMGLSADWAYQIIKQVGNYGEVFERNVGQDSELGFDRGLNELWSRGGILYAPPLR</sequence>
<dbReference type="Pfam" id="PF00497">
    <property type="entry name" value="SBP_bac_3"/>
    <property type="match status" value="1"/>
</dbReference>
<dbReference type="InterPro" id="IPR018313">
    <property type="entry name" value="SBP_3_CS"/>
</dbReference>
<dbReference type="PANTHER" id="PTHR30085:SF7">
    <property type="entry name" value="AMINO-ACID ABC TRANSPORTER-BINDING PROTEIN YHDW-RELATED"/>
    <property type="match status" value="1"/>
</dbReference>
<dbReference type="CDD" id="cd13692">
    <property type="entry name" value="PBP2_BztA"/>
    <property type="match status" value="1"/>
</dbReference>
<comment type="similarity">
    <text evidence="1 4">Belongs to the bacterial solute-binding protein 3 family.</text>
</comment>
<keyword evidence="8" id="KW-1185">Reference proteome</keyword>
<comment type="caution">
    <text evidence="7">The sequence shown here is derived from an EMBL/GenBank/DDBJ whole genome shotgun (WGS) entry which is preliminary data.</text>
</comment>
<dbReference type="Gene3D" id="3.40.190.10">
    <property type="entry name" value="Periplasmic binding protein-like II"/>
    <property type="match status" value="2"/>
</dbReference>
<evidence type="ECO:0000259" key="6">
    <source>
        <dbReference type="SMART" id="SM00062"/>
    </source>
</evidence>
<feature type="chain" id="PRO_5037047696" evidence="5">
    <location>
        <begin position="28"/>
        <end position="342"/>
    </location>
</feature>
<keyword evidence="3 5" id="KW-0732">Signal</keyword>
<dbReference type="InterPro" id="IPR051455">
    <property type="entry name" value="Bact_solute-bind_prot3"/>
</dbReference>
<keyword evidence="2" id="KW-0813">Transport</keyword>
<proteinExistence type="inferred from homology"/>
<organism evidence="7 8">
    <name type="scientific">Saccharospirillum salsuginis</name>
    <dbReference type="NCBI Taxonomy" id="418750"/>
    <lineage>
        <taxon>Bacteria</taxon>
        <taxon>Pseudomonadati</taxon>
        <taxon>Pseudomonadota</taxon>
        <taxon>Gammaproteobacteria</taxon>
        <taxon>Oceanospirillales</taxon>
        <taxon>Saccharospirillaceae</taxon>
        <taxon>Saccharospirillum</taxon>
    </lineage>
</organism>
<reference evidence="7" key="1">
    <citation type="journal article" date="2014" name="Int. J. Syst. Evol. Microbiol.">
        <title>Complete genome sequence of Corynebacterium casei LMG S-19264T (=DSM 44701T), isolated from a smear-ripened cheese.</title>
        <authorList>
            <consortium name="US DOE Joint Genome Institute (JGI-PGF)"/>
            <person name="Walter F."/>
            <person name="Albersmeier A."/>
            <person name="Kalinowski J."/>
            <person name="Ruckert C."/>
        </authorList>
    </citation>
    <scope>NUCLEOTIDE SEQUENCE</scope>
    <source>
        <strain evidence="7">KCTC 22169</strain>
    </source>
</reference>
<evidence type="ECO:0000256" key="1">
    <source>
        <dbReference type="ARBA" id="ARBA00010333"/>
    </source>
</evidence>
<evidence type="ECO:0000256" key="3">
    <source>
        <dbReference type="ARBA" id="ARBA00022729"/>
    </source>
</evidence>
<gene>
    <name evidence="7" type="ORF">GCM10007392_43190</name>
</gene>
<dbReference type="SUPFAM" id="SSF53850">
    <property type="entry name" value="Periplasmic binding protein-like II"/>
    <property type="match status" value="1"/>
</dbReference>
<feature type="signal peptide" evidence="5">
    <location>
        <begin position="1"/>
        <end position="27"/>
    </location>
</feature>
<dbReference type="GO" id="GO:0006865">
    <property type="term" value="P:amino acid transport"/>
    <property type="evidence" value="ECO:0007669"/>
    <property type="project" value="TreeGrafter"/>
</dbReference>
<dbReference type="Proteomes" id="UP000626148">
    <property type="component" value="Unassembled WGS sequence"/>
</dbReference>
<evidence type="ECO:0000256" key="5">
    <source>
        <dbReference type="SAM" id="SignalP"/>
    </source>
</evidence>
<dbReference type="InterPro" id="IPR001638">
    <property type="entry name" value="Solute-binding_3/MltF_N"/>
</dbReference>
<dbReference type="PROSITE" id="PS01039">
    <property type="entry name" value="SBP_BACTERIAL_3"/>
    <property type="match status" value="1"/>
</dbReference>
<evidence type="ECO:0000256" key="2">
    <source>
        <dbReference type="ARBA" id="ARBA00022448"/>
    </source>
</evidence>
<protein>
    <submittedName>
        <fullName evidence="7">Amino acid ABC transporter substrate-binding protein</fullName>
    </submittedName>
</protein>
<reference evidence="7" key="2">
    <citation type="submission" date="2020-09" db="EMBL/GenBank/DDBJ databases">
        <authorList>
            <person name="Sun Q."/>
            <person name="Kim S."/>
        </authorList>
    </citation>
    <scope>NUCLEOTIDE SEQUENCE</scope>
    <source>
        <strain evidence="7">KCTC 22169</strain>
    </source>
</reference>
<dbReference type="SMART" id="SM00062">
    <property type="entry name" value="PBPb"/>
    <property type="match status" value="1"/>
</dbReference>
<dbReference type="EMBL" id="BMXR01000014">
    <property type="protein sequence ID" value="GGX71073.1"/>
    <property type="molecule type" value="Genomic_DNA"/>
</dbReference>
<name>A0A918KS25_9GAMM</name>
<accession>A0A918KS25</accession>
<feature type="domain" description="Solute-binding protein family 3/N-terminal" evidence="6">
    <location>
        <begin position="38"/>
        <end position="282"/>
    </location>
</feature>
<dbReference type="PANTHER" id="PTHR30085">
    <property type="entry name" value="AMINO ACID ABC TRANSPORTER PERMEASE"/>
    <property type="match status" value="1"/>
</dbReference>
<evidence type="ECO:0000313" key="8">
    <source>
        <dbReference type="Proteomes" id="UP000626148"/>
    </source>
</evidence>
<dbReference type="AlphaFoldDB" id="A0A918KS25"/>
<evidence type="ECO:0000313" key="7">
    <source>
        <dbReference type="EMBL" id="GGX71073.1"/>
    </source>
</evidence>
<evidence type="ECO:0000256" key="4">
    <source>
        <dbReference type="RuleBase" id="RU003744"/>
    </source>
</evidence>